<dbReference type="InterPro" id="IPR008271">
    <property type="entry name" value="Ser/Thr_kinase_AS"/>
</dbReference>
<dbReference type="EC" id="2.7.11.1" evidence="1"/>
<dbReference type="GO" id="GO:0007095">
    <property type="term" value="P:mitotic G2 DNA damage checkpoint signaling"/>
    <property type="evidence" value="ECO:0007669"/>
    <property type="project" value="TreeGrafter"/>
</dbReference>
<proteinExistence type="predicted"/>
<dbReference type="GO" id="GO:0005524">
    <property type="term" value="F:ATP binding"/>
    <property type="evidence" value="ECO:0007669"/>
    <property type="project" value="UniProtKB-KW"/>
</dbReference>
<evidence type="ECO:0000256" key="6">
    <source>
        <dbReference type="ARBA" id="ARBA00022840"/>
    </source>
</evidence>
<evidence type="ECO:0000256" key="3">
    <source>
        <dbReference type="ARBA" id="ARBA00022679"/>
    </source>
</evidence>
<keyword evidence="11" id="KW-1185">Reference proteome</keyword>
<dbReference type="PANTHER" id="PTHR43895">
    <property type="entry name" value="CALCIUM/CALMODULIN-DEPENDENT PROTEIN KINASE KINASE-RELATED"/>
    <property type="match status" value="1"/>
</dbReference>
<evidence type="ECO:0000313" key="10">
    <source>
        <dbReference type="EMBL" id="CAG9535958.1"/>
    </source>
</evidence>
<dbReference type="EMBL" id="CAKAEH010001414">
    <property type="protein sequence ID" value="CAG9535958.1"/>
    <property type="molecule type" value="Genomic_DNA"/>
</dbReference>
<evidence type="ECO:0000256" key="2">
    <source>
        <dbReference type="ARBA" id="ARBA00022527"/>
    </source>
</evidence>
<reference evidence="10" key="1">
    <citation type="submission" date="2021-09" db="EMBL/GenBank/DDBJ databases">
        <authorList>
            <consortium name="Pathogen Informatics"/>
        </authorList>
    </citation>
    <scope>NUCLEOTIDE SEQUENCE</scope>
</reference>
<comment type="catalytic activity">
    <reaction evidence="7">
        <text>L-threonyl-[protein] + ATP = O-phospho-L-threonyl-[protein] + ADP + H(+)</text>
        <dbReference type="Rhea" id="RHEA:46608"/>
        <dbReference type="Rhea" id="RHEA-COMP:11060"/>
        <dbReference type="Rhea" id="RHEA-COMP:11605"/>
        <dbReference type="ChEBI" id="CHEBI:15378"/>
        <dbReference type="ChEBI" id="CHEBI:30013"/>
        <dbReference type="ChEBI" id="CHEBI:30616"/>
        <dbReference type="ChEBI" id="CHEBI:61977"/>
        <dbReference type="ChEBI" id="CHEBI:456216"/>
        <dbReference type="EC" id="2.7.11.1"/>
    </reaction>
</comment>
<evidence type="ECO:0000313" key="11">
    <source>
        <dbReference type="Proteomes" id="UP000746747"/>
    </source>
</evidence>
<dbReference type="Proteomes" id="UP000746747">
    <property type="component" value="Unassembled WGS sequence"/>
</dbReference>
<dbReference type="Gene3D" id="1.10.510.10">
    <property type="entry name" value="Transferase(Phosphotransferase) domain 1"/>
    <property type="match status" value="1"/>
</dbReference>
<dbReference type="GO" id="GO:0005737">
    <property type="term" value="C:cytoplasm"/>
    <property type="evidence" value="ECO:0007669"/>
    <property type="project" value="TreeGrafter"/>
</dbReference>
<name>A0A8J2LZ41_9BILA</name>
<sequence>MCDIATNDDTRNESEFSSIFWNSMNTEIDSFRSPSEISIPEGVSITDEHCDDDDNDDNCDNRGQDLSQCINSNNPESVASLMSDKKENDEVIDETLLPLKLRQKKWIVGNFLGNGSFFRVYQAYSDGILLAIRRRYFRNQNNTTATKADHEIESEYQAYRKHVIDVLLKIGYHDNIATFFGSRRVGVIWEMFIEFAAGGDLFHEIDCYRTHMGRVPEEIITSRFRDLTRAVAYLHERKIAHLDIKVENCLITKWGSLKLSDFDYAIIFNSDTTVSPTQIGTRAYAPPQRFSSSTKPECADVWSCGIVLLLLITFRIPWVAAHKKDPTYVKWFNYINEKKTNKGSNCIFPLEFPDNTNSKFSDLLEHLLDPSEDTRMKITDVVNIYWLKNECCKPFVVGEKHYE</sequence>
<accession>A0A8J2LZ41</accession>
<protein>
    <recommendedName>
        <fullName evidence="1">non-specific serine/threonine protein kinase</fullName>
        <ecNumber evidence="1">2.7.11.1</ecNumber>
    </recommendedName>
</protein>
<dbReference type="Gene3D" id="3.30.200.20">
    <property type="entry name" value="Phosphorylase Kinase, domain 1"/>
    <property type="match status" value="1"/>
</dbReference>
<dbReference type="GO" id="GO:0004674">
    <property type="term" value="F:protein serine/threonine kinase activity"/>
    <property type="evidence" value="ECO:0007669"/>
    <property type="project" value="UniProtKB-KW"/>
</dbReference>
<feature type="domain" description="Protein kinase" evidence="9">
    <location>
        <begin position="106"/>
        <end position="396"/>
    </location>
</feature>
<keyword evidence="3" id="KW-0808">Transferase</keyword>
<evidence type="ECO:0000256" key="4">
    <source>
        <dbReference type="ARBA" id="ARBA00022741"/>
    </source>
</evidence>
<dbReference type="PROSITE" id="PS00108">
    <property type="entry name" value="PROTEIN_KINASE_ST"/>
    <property type="match status" value="1"/>
</dbReference>
<evidence type="ECO:0000259" key="9">
    <source>
        <dbReference type="PROSITE" id="PS50011"/>
    </source>
</evidence>
<dbReference type="AlphaFoldDB" id="A0A8J2LZ41"/>
<evidence type="ECO:0000256" key="5">
    <source>
        <dbReference type="ARBA" id="ARBA00022777"/>
    </source>
</evidence>
<dbReference type="SMART" id="SM00220">
    <property type="entry name" value="S_TKc"/>
    <property type="match status" value="1"/>
</dbReference>
<dbReference type="GO" id="GO:0035861">
    <property type="term" value="C:site of double-strand break"/>
    <property type="evidence" value="ECO:0007669"/>
    <property type="project" value="TreeGrafter"/>
</dbReference>
<organism evidence="10 11">
    <name type="scientific">Cercopithifilaria johnstoni</name>
    <dbReference type="NCBI Taxonomy" id="2874296"/>
    <lineage>
        <taxon>Eukaryota</taxon>
        <taxon>Metazoa</taxon>
        <taxon>Ecdysozoa</taxon>
        <taxon>Nematoda</taxon>
        <taxon>Chromadorea</taxon>
        <taxon>Rhabditida</taxon>
        <taxon>Spirurina</taxon>
        <taxon>Spiruromorpha</taxon>
        <taxon>Filarioidea</taxon>
        <taxon>Onchocercidae</taxon>
        <taxon>Cercopithifilaria</taxon>
    </lineage>
</organism>
<dbReference type="PANTHER" id="PTHR43895:SF32">
    <property type="entry name" value="SERINE_THREONINE-PROTEIN KINASE CHK1"/>
    <property type="match status" value="1"/>
</dbReference>
<keyword evidence="4" id="KW-0547">Nucleotide-binding</keyword>
<keyword evidence="2" id="KW-0723">Serine/threonine-protein kinase</keyword>
<dbReference type="InterPro" id="IPR000719">
    <property type="entry name" value="Prot_kinase_dom"/>
</dbReference>
<dbReference type="SUPFAM" id="SSF56112">
    <property type="entry name" value="Protein kinase-like (PK-like)"/>
    <property type="match status" value="1"/>
</dbReference>
<comment type="caution">
    <text evidence="10">The sequence shown here is derived from an EMBL/GenBank/DDBJ whole genome shotgun (WGS) entry which is preliminary data.</text>
</comment>
<dbReference type="GO" id="GO:0005634">
    <property type="term" value="C:nucleus"/>
    <property type="evidence" value="ECO:0007669"/>
    <property type="project" value="TreeGrafter"/>
</dbReference>
<gene>
    <name evidence="10" type="ORF">CJOHNSTONI_LOCUS5924</name>
</gene>
<evidence type="ECO:0000256" key="1">
    <source>
        <dbReference type="ARBA" id="ARBA00012513"/>
    </source>
</evidence>
<dbReference type="OrthoDB" id="5836549at2759"/>
<keyword evidence="6" id="KW-0067">ATP-binding</keyword>
<evidence type="ECO:0000256" key="8">
    <source>
        <dbReference type="ARBA" id="ARBA00048679"/>
    </source>
</evidence>
<dbReference type="InterPro" id="IPR011009">
    <property type="entry name" value="Kinase-like_dom_sf"/>
</dbReference>
<keyword evidence="5" id="KW-0418">Kinase</keyword>
<comment type="catalytic activity">
    <reaction evidence="8">
        <text>L-seryl-[protein] + ATP = O-phospho-L-seryl-[protein] + ADP + H(+)</text>
        <dbReference type="Rhea" id="RHEA:17989"/>
        <dbReference type="Rhea" id="RHEA-COMP:9863"/>
        <dbReference type="Rhea" id="RHEA-COMP:11604"/>
        <dbReference type="ChEBI" id="CHEBI:15378"/>
        <dbReference type="ChEBI" id="CHEBI:29999"/>
        <dbReference type="ChEBI" id="CHEBI:30616"/>
        <dbReference type="ChEBI" id="CHEBI:83421"/>
        <dbReference type="ChEBI" id="CHEBI:456216"/>
        <dbReference type="EC" id="2.7.11.1"/>
    </reaction>
</comment>
<dbReference type="PROSITE" id="PS50011">
    <property type="entry name" value="PROTEIN_KINASE_DOM"/>
    <property type="match status" value="1"/>
</dbReference>
<evidence type="ECO:0000256" key="7">
    <source>
        <dbReference type="ARBA" id="ARBA00047899"/>
    </source>
</evidence>
<dbReference type="Pfam" id="PF00069">
    <property type="entry name" value="Pkinase"/>
    <property type="match status" value="1"/>
</dbReference>